<dbReference type="AlphaFoldDB" id="A0A9N9G822"/>
<evidence type="ECO:0000313" key="2">
    <source>
        <dbReference type="Proteomes" id="UP000789570"/>
    </source>
</evidence>
<dbReference type="EMBL" id="CAJVPQ010002213">
    <property type="protein sequence ID" value="CAG8587943.1"/>
    <property type="molecule type" value="Genomic_DNA"/>
</dbReference>
<dbReference type="Proteomes" id="UP000789570">
    <property type="component" value="Unassembled WGS sequence"/>
</dbReference>
<organism evidence="1 2">
    <name type="scientific">Funneliformis caledonium</name>
    <dbReference type="NCBI Taxonomy" id="1117310"/>
    <lineage>
        <taxon>Eukaryota</taxon>
        <taxon>Fungi</taxon>
        <taxon>Fungi incertae sedis</taxon>
        <taxon>Mucoromycota</taxon>
        <taxon>Glomeromycotina</taxon>
        <taxon>Glomeromycetes</taxon>
        <taxon>Glomerales</taxon>
        <taxon>Glomeraceae</taxon>
        <taxon>Funneliformis</taxon>
    </lineage>
</organism>
<evidence type="ECO:0000313" key="1">
    <source>
        <dbReference type="EMBL" id="CAG8587943.1"/>
    </source>
</evidence>
<comment type="caution">
    <text evidence="1">The sequence shown here is derived from an EMBL/GenBank/DDBJ whole genome shotgun (WGS) entry which is preliminary data.</text>
</comment>
<proteinExistence type="predicted"/>
<keyword evidence="2" id="KW-1185">Reference proteome</keyword>
<protein>
    <submittedName>
        <fullName evidence="1">4635_t:CDS:1</fullName>
    </submittedName>
</protein>
<accession>A0A9N9G822</accession>
<name>A0A9N9G822_9GLOM</name>
<sequence length="79" mass="8633">MTISEKLLDFVEKTFIFAGQAYVVLSRSSTWENVNTSTCSMGELLRYNSGTFAEGGCSELVGANRNCCVVINELLKNNG</sequence>
<gene>
    <name evidence="1" type="ORF">FCALED_LOCUS7936</name>
</gene>
<reference evidence="1" key="1">
    <citation type="submission" date="2021-06" db="EMBL/GenBank/DDBJ databases">
        <authorList>
            <person name="Kallberg Y."/>
            <person name="Tangrot J."/>
            <person name="Rosling A."/>
        </authorList>
    </citation>
    <scope>NUCLEOTIDE SEQUENCE</scope>
    <source>
        <strain evidence="1">UK204</strain>
    </source>
</reference>